<dbReference type="InterPro" id="IPR050924">
    <property type="entry name" value="Peroxiredoxin_BCP/PrxQ"/>
</dbReference>
<dbReference type="EC" id="1.11.1.24" evidence="2"/>
<dbReference type="InterPro" id="IPR013766">
    <property type="entry name" value="Thioredoxin_domain"/>
</dbReference>
<keyword evidence="4" id="KW-0049">Antioxidant</keyword>
<dbReference type="PANTHER" id="PTHR42801">
    <property type="entry name" value="THIOREDOXIN-DEPENDENT PEROXIDE REDUCTASE"/>
    <property type="match status" value="1"/>
</dbReference>
<dbReference type="PANTHER" id="PTHR42801:SF4">
    <property type="entry name" value="AHPC_TSA FAMILY PROTEIN"/>
    <property type="match status" value="1"/>
</dbReference>
<dbReference type="Pfam" id="PF00578">
    <property type="entry name" value="AhpC-TSA"/>
    <property type="match status" value="1"/>
</dbReference>
<keyword evidence="5" id="KW-0560">Oxidoreductase</keyword>
<accession>A0ABT1W242</accession>
<evidence type="ECO:0000256" key="12">
    <source>
        <dbReference type="SAM" id="MobiDB-lite"/>
    </source>
</evidence>
<dbReference type="EMBL" id="JAMSKV010000001">
    <property type="protein sequence ID" value="MCQ8276939.1"/>
    <property type="molecule type" value="Genomic_DNA"/>
</dbReference>
<evidence type="ECO:0000256" key="2">
    <source>
        <dbReference type="ARBA" id="ARBA00013017"/>
    </source>
</evidence>
<evidence type="ECO:0000256" key="8">
    <source>
        <dbReference type="ARBA" id="ARBA00032824"/>
    </source>
</evidence>
<keyword evidence="7" id="KW-0676">Redox-active center</keyword>
<evidence type="ECO:0000256" key="9">
    <source>
        <dbReference type="ARBA" id="ARBA00038489"/>
    </source>
</evidence>
<comment type="similarity">
    <text evidence="9">Belongs to the peroxiredoxin family. BCP/PrxQ subfamily.</text>
</comment>
<keyword evidence="15" id="KW-1185">Reference proteome</keyword>
<protein>
    <recommendedName>
        <fullName evidence="2">thioredoxin-dependent peroxiredoxin</fullName>
        <ecNumber evidence="2">1.11.1.24</ecNumber>
    </recommendedName>
    <alternativeName>
        <fullName evidence="8">Thioredoxin peroxidase</fullName>
    </alternativeName>
    <alternativeName>
        <fullName evidence="10">Thioredoxin-dependent peroxiredoxin Bcp</fullName>
    </alternativeName>
</protein>
<evidence type="ECO:0000256" key="1">
    <source>
        <dbReference type="ARBA" id="ARBA00003330"/>
    </source>
</evidence>
<dbReference type="Gene3D" id="3.40.30.10">
    <property type="entry name" value="Glutaredoxin"/>
    <property type="match status" value="1"/>
</dbReference>
<dbReference type="CDD" id="cd03017">
    <property type="entry name" value="PRX_BCP"/>
    <property type="match status" value="1"/>
</dbReference>
<dbReference type="InterPro" id="IPR036249">
    <property type="entry name" value="Thioredoxin-like_sf"/>
</dbReference>
<evidence type="ECO:0000256" key="3">
    <source>
        <dbReference type="ARBA" id="ARBA00022559"/>
    </source>
</evidence>
<feature type="region of interest" description="Disordered" evidence="12">
    <location>
        <begin position="1"/>
        <end position="20"/>
    </location>
</feature>
<evidence type="ECO:0000256" key="4">
    <source>
        <dbReference type="ARBA" id="ARBA00022862"/>
    </source>
</evidence>
<reference evidence="14 15" key="1">
    <citation type="submission" date="2022-06" db="EMBL/GenBank/DDBJ databases">
        <title>Endosaccharibacter gen. nov., sp. nov., endophytic bacteria isolated from sugarcane.</title>
        <authorList>
            <person name="Pitiwittayakul N."/>
            <person name="Yukphan P."/>
            <person name="Charoenyingcharoen P."/>
            <person name="Tanasupawat S."/>
        </authorList>
    </citation>
    <scope>NUCLEOTIDE SEQUENCE [LARGE SCALE GENOMIC DNA]</scope>
    <source>
        <strain evidence="14 15">KSS8</strain>
    </source>
</reference>
<gene>
    <name evidence="14" type="ORF">NFI95_00550</name>
</gene>
<evidence type="ECO:0000313" key="15">
    <source>
        <dbReference type="Proteomes" id="UP001524587"/>
    </source>
</evidence>
<evidence type="ECO:0000313" key="14">
    <source>
        <dbReference type="EMBL" id="MCQ8276939.1"/>
    </source>
</evidence>
<dbReference type="SUPFAM" id="SSF52833">
    <property type="entry name" value="Thioredoxin-like"/>
    <property type="match status" value="1"/>
</dbReference>
<comment type="catalytic activity">
    <reaction evidence="11">
        <text>a hydroperoxide + [thioredoxin]-dithiol = an alcohol + [thioredoxin]-disulfide + H2O</text>
        <dbReference type="Rhea" id="RHEA:62620"/>
        <dbReference type="Rhea" id="RHEA-COMP:10698"/>
        <dbReference type="Rhea" id="RHEA-COMP:10700"/>
        <dbReference type="ChEBI" id="CHEBI:15377"/>
        <dbReference type="ChEBI" id="CHEBI:29950"/>
        <dbReference type="ChEBI" id="CHEBI:30879"/>
        <dbReference type="ChEBI" id="CHEBI:35924"/>
        <dbReference type="ChEBI" id="CHEBI:50058"/>
        <dbReference type="EC" id="1.11.1.24"/>
    </reaction>
</comment>
<keyword evidence="6" id="KW-1015">Disulfide bond</keyword>
<comment type="caution">
    <text evidence="14">The sequence shown here is derived from an EMBL/GenBank/DDBJ whole genome shotgun (WGS) entry which is preliminary data.</text>
</comment>
<organism evidence="14 15">
    <name type="scientific">Endosaccharibacter trunci</name>
    <dbReference type="NCBI Taxonomy" id="2812733"/>
    <lineage>
        <taxon>Bacteria</taxon>
        <taxon>Pseudomonadati</taxon>
        <taxon>Pseudomonadota</taxon>
        <taxon>Alphaproteobacteria</taxon>
        <taxon>Acetobacterales</taxon>
        <taxon>Acetobacteraceae</taxon>
        <taxon>Endosaccharibacter</taxon>
    </lineage>
</organism>
<dbReference type="PROSITE" id="PS51352">
    <property type="entry name" value="THIOREDOXIN_2"/>
    <property type="match status" value="1"/>
</dbReference>
<evidence type="ECO:0000256" key="7">
    <source>
        <dbReference type="ARBA" id="ARBA00023284"/>
    </source>
</evidence>
<dbReference type="InterPro" id="IPR000866">
    <property type="entry name" value="AhpC/TSA"/>
</dbReference>
<feature type="domain" description="Thioredoxin" evidence="13">
    <location>
        <begin position="10"/>
        <end position="163"/>
    </location>
</feature>
<proteinExistence type="inferred from homology"/>
<dbReference type="Proteomes" id="UP001524587">
    <property type="component" value="Unassembled WGS sequence"/>
</dbReference>
<evidence type="ECO:0000256" key="10">
    <source>
        <dbReference type="ARBA" id="ARBA00042639"/>
    </source>
</evidence>
<evidence type="ECO:0000256" key="11">
    <source>
        <dbReference type="ARBA" id="ARBA00049091"/>
    </source>
</evidence>
<comment type="function">
    <text evidence="1">Thiol-specific peroxidase that catalyzes the reduction of hydrogen peroxide and organic hydroperoxides to water and alcohols, respectively. Plays a role in cell protection against oxidative stress by detoxifying peroxides and as sensor of hydrogen peroxide-mediated signaling events.</text>
</comment>
<sequence length="164" mass="17396">MSEASQTAHPGEGDRLPDFDLPATVAGRVSNASLQGRPAIVFLYPKADTSGCTQEAREFQAELDRLGDAAPVVIGVSRDTPKKLAAFAAKADLRFPLVSDSEGVLVEGLGSWVEKSMYGRTYMGIDRSTFLVDAKGRIARVWRKVKIPGHAAAVVKAAGELAGP</sequence>
<evidence type="ECO:0000256" key="6">
    <source>
        <dbReference type="ARBA" id="ARBA00023157"/>
    </source>
</evidence>
<evidence type="ECO:0000259" key="13">
    <source>
        <dbReference type="PROSITE" id="PS51352"/>
    </source>
</evidence>
<evidence type="ECO:0000256" key="5">
    <source>
        <dbReference type="ARBA" id="ARBA00023002"/>
    </source>
</evidence>
<dbReference type="RefSeq" id="WP_422862384.1">
    <property type="nucleotide sequence ID" value="NZ_JAMSKV010000001.1"/>
</dbReference>
<keyword evidence="3" id="KW-0575">Peroxidase</keyword>
<name>A0ABT1W242_9PROT</name>